<keyword evidence="2" id="KW-1185">Reference proteome</keyword>
<dbReference type="AlphaFoldDB" id="A0A5N7AKT5"/>
<accession>A0A5N7AKT5</accession>
<dbReference type="Proteomes" id="UP000326268">
    <property type="component" value="Unassembled WGS sequence"/>
</dbReference>
<evidence type="ECO:0000313" key="1">
    <source>
        <dbReference type="EMBL" id="KAE8370502.1"/>
    </source>
</evidence>
<gene>
    <name evidence="1" type="ORF">BDV27DRAFT_152096</name>
</gene>
<evidence type="ECO:0000313" key="2">
    <source>
        <dbReference type="Proteomes" id="UP000326268"/>
    </source>
</evidence>
<protein>
    <submittedName>
        <fullName evidence="1">Uncharacterized protein</fullName>
    </submittedName>
</protein>
<dbReference type="OrthoDB" id="3432781at2759"/>
<dbReference type="EMBL" id="ML737565">
    <property type="protein sequence ID" value="KAE8370502.1"/>
    <property type="molecule type" value="Genomic_DNA"/>
</dbReference>
<dbReference type="GeneID" id="43655937"/>
<proteinExistence type="predicted"/>
<sequence>MAEVQQDQQYRLLLHLFFSEKPLDINVTSDSCITNVDEVVSKNTTLKRFHGYKDEFIKTVFIGKGKQEVAFRFEQDEKDLCLKLDNIPLPSSELMNE</sequence>
<name>A0A5N7AKT5_9EURO</name>
<reference evidence="1 2" key="1">
    <citation type="submission" date="2019-04" db="EMBL/GenBank/DDBJ databases">
        <title>Friends and foes A comparative genomics studyof 23 Aspergillus species from section Flavi.</title>
        <authorList>
            <consortium name="DOE Joint Genome Institute"/>
            <person name="Kjaerbolling I."/>
            <person name="Vesth T."/>
            <person name="Frisvad J.C."/>
            <person name="Nybo J.L."/>
            <person name="Theobald S."/>
            <person name="Kildgaard S."/>
            <person name="Isbrandt T."/>
            <person name="Kuo A."/>
            <person name="Sato A."/>
            <person name="Lyhne E.K."/>
            <person name="Kogle M.E."/>
            <person name="Wiebenga A."/>
            <person name="Kun R.S."/>
            <person name="Lubbers R.J."/>
            <person name="Makela M.R."/>
            <person name="Barry K."/>
            <person name="Chovatia M."/>
            <person name="Clum A."/>
            <person name="Daum C."/>
            <person name="Haridas S."/>
            <person name="He G."/>
            <person name="LaButti K."/>
            <person name="Lipzen A."/>
            <person name="Mondo S."/>
            <person name="Riley R."/>
            <person name="Salamov A."/>
            <person name="Simmons B.A."/>
            <person name="Magnuson J.K."/>
            <person name="Henrissat B."/>
            <person name="Mortensen U.H."/>
            <person name="Larsen T.O."/>
            <person name="Devries R.P."/>
            <person name="Grigoriev I.V."/>
            <person name="Machida M."/>
            <person name="Baker S.E."/>
            <person name="Andersen M.R."/>
        </authorList>
    </citation>
    <scope>NUCLEOTIDE SEQUENCE [LARGE SCALE GENOMIC DNA]</scope>
    <source>
        <strain evidence="1 2">CBS 763.97</strain>
    </source>
</reference>
<dbReference type="RefSeq" id="XP_031933583.1">
    <property type="nucleotide sequence ID" value="XM_032071491.1"/>
</dbReference>
<organism evidence="1 2">
    <name type="scientific">Aspergillus caelatus</name>
    <dbReference type="NCBI Taxonomy" id="61420"/>
    <lineage>
        <taxon>Eukaryota</taxon>
        <taxon>Fungi</taxon>
        <taxon>Dikarya</taxon>
        <taxon>Ascomycota</taxon>
        <taxon>Pezizomycotina</taxon>
        <taxon>Eurotiomycetes</taxon>
        <taxon>Eurotiomycetidae</taxon>
        <taxon>Eurotiales</taxon>
        <taxon>Aspergillaceae</taxon>
        <taxon>Aspergillus</taxon>
        <taxon>Aspergillus subgen. Circumdati</taxon>
    </lineage>
</organism>